<proteinExistence type="predicted"/>
<reference evidence="1 2" key="1">
    <citation type="submission" date="2024-07" db="EMBL/GenBank/DDBJ databases">
        <title>Section-level genome sequencing and comparative genomics of Aspergillus sections Usti and Cavernicolus.</title>
        <authorList>
            <consortium name="Lawrence Berkeley National Laboratory"/>
            <person name="Nybo J.L."/>
            <person name="Vesth T.C."/>
            <person name="Theobald S."/>
            <person name="Frisvad J.C."/>
            <person name="Larsen T.O."/>
            <person name="Kjaerboelling I."/>
            <person name="Rothschild-Mancinelli K."/>
            <person name="Lyhne E.K."/>
            <person name="Kogle M.E."/>
            <person name="Barry K."/>
            <person name="Clum A."/>
            <person name="Na H."/>
            <person name="Ledsgaard L."/>
            <person name="Lin J."/>
            <person name="Lipzen A."/>
            <person name="Kuo A."/>
            <person name="Riley R."/>
            <person name="Mondo S."/>
            <person name="LaButti K."/>
            <person name="Haridas S."/>
            <person name="Pangalinan J."/>
            <person name="Salamov A.A."/>
            <person name="Simmons B.A."/>
            <person name="Magnuson J.K."/>
            <person name="Chen J."/>
            <person name="Drula E."/>
            <person name="Henrissat B."/>
            <person name="Wiebenga A."/>
            <person name="Lubbers R.J."/>
            <person name="Gomes A.C."/>
            <person name="Macurrencykelacurrency M.R."/>
            <person name="Stajich J."/>
            <person name="Grigoriev I.V."/>
            <person name="Mortensen U.H."/>
            <person name="De vries R.P."/>
            <person name="Baker S.E."/>
            <person name="Andersen M.R."/>
        </authorList>
    </citation>
    <scope>NUCLEOTIDE SEQUENCE [LARGE SCALE GENOMIC DNA]</scope>
    <source>
        <strain evidence="1 2">CBS 756.74</strain>
    </source>
</reference>
<keyword evidence="2" id="KW-1185">Reference proteome</keyword>
<protein>
    <submittedName>
        <fullName evidence="1">Uncharacterized protein</fullName>
    </submittedName>
</protein>
<dbReference type="GeneID" id="98151421"/>
<sequence>MTLCTLVLWSCPAGKRKSACRDHATSPLIHLTSSAFLKSQLMTQYKQVTDGINVPKPPLQETVLADSVETSISAKDAQDIPSVLWT</sequence>
<evidence type="ECO:0000313" key="1">
    <source>
        <dbReference type="EMBL" id="KAL2846009.1"/>
    </source>
</evidence>
<organism evidence="1 2">
    <name type="scientific">Aspergillus pseudodeflectus</name>
    <dbReference type="NCBI Taxonomy" id="176178"/>
    <lineage>
        <taxon>Eukaryota</taxon>
        <taxon>Fungi</taxon>
        <taxon>Dikarya</taxon>
        <taxon>Ascomycota</taxon>
        <taxon>Pezizomycotina</taxon>
        <taxon>Eurotiomycetes</taxon>
        <taxon>Eurotiomycetidae</taxon>
        <taxon>Eurotiales</taxon>
        <taxon>Aspergillaceae</taxon>
        <taxon>Aspergillus</taxon>
        <taxon>Aspergillus subgen. Nidulantes</taxon>
    </lineage>
</organism>
<accession>A0ABR4K101</accession>
<comment type="caution">
    <text evidence="1">The sequence shown here is derived from an EMBL/GenBank/DDBJ whole genome shotgun (WGS) entry which is preliminary data.</text>
</comment>
<gene>
    <name evidence="1" type="ORF">BJX68DRAFT_128865</name>
</gene>
<dbReference type="EMBL" id="JBFXLR010000034">
    <property type="protein sequence ID" value="KAL2846009.1"/>
    <property type="molecule type" value="Genomic_DNA"/>
</dbReference>
<evidence type="ECO:0000313" key="2">
    <source>
        <dbReference type="Proteomes" id="UP001610444"/>
    </source>
</evidence>
<name>A0ABR4K101_9EURO</name>
<dbReference type="RefSeq" id="XP_070896939.1">
    <property type="nucleotide sequence ID" value="XM_071036257.1"/>
</dbReference>
<dbReference type="Proteomes" id="UP001610444">
    <property type="component" value="Unassembled WGS sequence"/>
</dbReference>